<keyword evidence="1" id="KW-0472">Membrane</keyword>
<dbReference type="SUPFAM" id="SSF55729">
    <property type="entry name" value="Acyl-CoA N-acyltransferases (Nat)"/>
    <property type="match status" value="1"/>
</dbReference>
<feature type="transmembrane region" description="Helical" evidence="1">
    <location>
        <begin position="225"/>
        <end position="244"/>
    </location>
</feature>
<proteinExistence type="predicted"/>
<gene>
    <name evidence="2" type="ORF">HELGO_WM3290</name>
</gene>
<accession>A0A6S6SXY8</accession>
<name>A0A6S6SXY8_9BACT</name>
<evidence type="ECO:0000256" key="1">
    <source>
        <dbReference type="SAM" id="Phobius"/>
    </source>
</evidence>
<dbReference type="InterPro" id="IPR016181">
    <property type="entry name" value="Acyl_CoA_acyltransferase"/>
</dbReference>
<dbReference type="AlphaFoldDB" id="A0A6S6SXY8"/>
<dbReference type="GO" id="GO:0016747">
    <property type="term" value="F:acyltransferase activity, transferring groups other than amino-acyl groups"/>
    <property type="evidence" value="ECO:0007669"/>
    <property type="project" value="InterPro"/>
</dbReference>
<evidence type="ECO:0008006" key="3">
    <source>
        <dbReference type="Google" id="ProtNLM"/>
    </source>
</evidence>
<keyword evidence="1" id="KW-0812">Transmembrane</keyword>
<organism evidence="2">
    <name type="scientific">uncultured Sulfurovum sp</name>
    <dbReference type="NCBI Taxonomy" id="269237"/>
    <lineage>
        <taxon>Bacteria</taxon>
        <taxon>Pseudomonadati</taxon>
        <taxon>Campylobacterota</taxon>
        <taxon>Epsilonproteobacteria</taxon>
        <taxon>Campylobacterales</taxon>
        <taxon>Sulfurovaceae</taxon>
        <taxon>Sulfurovum</taxon>
        <taxon>environmental samples</taxon>
    </lineage>
</organism>
<keyword evidence="1" id="KW-1133">Transmembrane helix</keyword>
<dbReference type="Gene3D" id="3.40.630.30">
    <property type="match status" value="1"/>
</dbReference>
<reference evidence="2" key="1">
    <citation type="submission" date="2020-01" db="EMBL/GenBank/DDBJ databases">
        <authorList>
            <person name="Meier V. D."/>
            <person name="Meier V D."/>
        </authorList>
    </citation>
    <scope>NUCLEOTIDE SEQUENCE</scope>
    <source>
        <strain evidence="2">HLG_WM_MAG_01</strain>
    </source>
</reference>
<protein>
    <recommendedName>
        <fullName evidence="3">N-acetyltransferase domain-containing protein</fullName>
    </recommendedName>
</protein>
<sequence length="245" mass="28741">MIEQSSTKFYQITNHNNGEIMLGLQIKKKYRFNHYKEVDFFEMDMHPFIISAPGALKHLYSVKHDTWTLKLSRTGTSTYNPFCSSIYLHPDLHGLGIGTMFMNLMIEEGKILFKDHAIALDLPYYSENRTQRLKKFYESFGFKIIKEGSYGWHKGYSDSFSVLNTVDEVKGIEEKEGATLIISQSGAIEAYQLQTYDDKNVIKNLKEMIKYYRNLSDRYYLRLKWCFMAITIVLVLPYIFYVSIK</sequence>
<dbReference type="EMBL" id="CACVAS010000047">
    <property type="protein sequence ID" value="CAA6807391.1"/>
    <property type="molecule type" value="Genomic_DNA"/>
</dbReference>
<evidence type="ECO:0000313" key="2">
    <source>
        <dbReference type="EMBL" id="CAA6807391.1"/>
    </source>
</evidence>